<protein>
    <recommendedName>
        <fullName evidence="2">Heterokaryon incompatibility domain-containing protein</fullName>
    </recommendedName>
</protein>
<reference evidence="4" key="5">
    <citation type="submission" date="2015-06" db="UniProtKB">
        <authorList>
            <consortium name="EnsemblFungi"/>
        </authorList>
    </citation>
    <scope>IDENTIFICATION</scope>
    <source>
        <strain evidence="4">ATCC 64411</strain>
    </source>
</reference>
<evidence type="ECO:0000313" key="4">
    <source>
        <dbReference type="EnsemblFungi" id="MAPG_11538T0"/>
    </source>
</evidence>
<dbReference type="eggNOG" id="ENOG502S8TM">
    <property type="taxonomic scope" value="Eukaryota"/>
</dbReference>
<evidence type="ECO:0000313" key="5">
    <source>
        <dbReference type="Proteomes" id="UP000011715"/>
    </source>
</evidence>
<evidence type="ECO:0000256" key="1">
    <source>
        <dbReference type="SAM" id="MobiDB-lite"/>
    </source>
</evidence>
<dbReference type="PANTHER" id="PTHR33112:SF10">
    <property type="entry name" value="TOL"/>
    <property type="match status" value="1"/>
</dbReference>
<reference evidence="5" key="1">
    <citation type="submission" date="2010-05" db="EMBL/GenBank/DDBJ databases">
        <title>The genome sequence of Magnaporthe poae strain ATCC 64411.</title>
        <authorList>
            <person name="Ma L.-J."/>
            <person name="Dead R."/>
            <person name="Young S."/>
            <person name="Zeng Q."/>
            <person name="Koehrsen M."/>
            <person name="Alvarado L."/>
            <person name="Berlin A."/>
            <person name="Chapman S.B."/>
            <person name="Chen Z."/>
            <person name="Freedman E."/>
            <person name="Gellesch M."/>
            <person name="Goldberg J."/>
            <person name="Griggs A."/>
            <person name="Gujja S."/>
            <person name="Heilman E.R."/>
            <person name="Heiman D."/>
            <person name="Hepburn T."/>
            <person name="Howarth C."/>
            <person name="Jen D."/>
            <person name="Larson L."/>
            <person name="Mehta T."/>
            <person name="Neiman D."/>
            <person name="Pearson M."/>
            <person name="Roberts A."/>
            <person name="Saif S."/>
            <person name="Shea T."/>
            <person name="Shenoy N."/>
            <person name="Sisk P."/>
            <person name="Stolte C."/>
            <person name="Sykes S."/>
            <person name="Walk T."/>
            <person name="White J."/>
            <person name="Yandava C."/>
            <person name="Haas B."/>
            <person name="Nusbaum C."/>
            <person name="Birren B."/>
        </authorList>
    </citation>
    <scope>NUCLEOTIDE SEQUENCE [LARGE SCALE GENOMIC DNA]</scope>
    <source>
        <strain evidence="5">ATCC 64411 / 73-15</strain>
    </source>
</reference>
<evidence type="ECO:0000313" key="3">
    <source>
        <dbReference type="EMBL" id="KLU92593.1"/>
    </source>
</evidence>
<feature type="region of interest" description="Disordered" evidence="1">
    <location>
        <begin position="1"/>
        <end position="24"/>
    </location>
</feature>
<keyword evidence="5" id="KW-1185">Reference proteome</keyword>
<dbReference type="Proteomes" id="UP000011715">
    <property type="component" value="Unassembled WGS sequence"/>
</dbReference>
<organism evidence="4 5">
    <name type="scientific">Magnaporthiopsis poae (strain ATCC 64411 / 73-15)</name>
    <name type="common">Kentucky bluegrass fungus</name>
    <name type="synonym">Magnaporthe poae</name>
    <dbReference type="NCBI Taxonomy" id="644358"/>
    <lineage>
        <taxon>Eukaryota</taxon>
        <taxon>Fungi</taxon>
        <taxon>Dikarya</taxon>
        <taxon>Ascomycota</taxon>
        <taxon>Pezizomycotina</taxon>
        <taxon>Sordariomycetes</taxon>
        <taxon>Sordariomycetidae</taxon>
        <taxon>Magnaporthales</taxon>
        <taxon>Magnaporthaceae</taxon>
        <taxon>Magnaporthiopsis</taxon>
    </lineage>
</organism>
<reference evidence="3" key="2">
    <citation type="submission" date="2010-05" db="EMBL/GenBank/DDBJ databases">
        <title>The Genome Sequence of Magnaporthe poae strain ATCC 64411.</title>
        <authorList>
            <consortium name="The Broad Institute Genome Sequencing Platform"/>
            <consortium name="Broad Institute Genome Sequencing Center for Infectious Disease"/>
            <person name="Ma L.-J."/>
            <person name="Dead R."/>
            <person name="Young S."/>
            <person name="Zeng Q."/>
            <person name="Koehrsen M."/>
            <person name="Alvarado L."/>
            <person name="Berlin A."/>
            <person name="Chapman S.B."/>
            <person name="Chen Z."/>
            <person name="Freedman E."/>
            <person name="Gellesch M."/>
            <person name="Goldberg J."/>
            <person name="Griggs A."/>
            <person name="Gujja S."/>
            <person name="Heilman E.R."/>
            <person name="Heiman D."/>
            <person name="Hepburn T."/>
            <person name="Howarth C."/>
            <person name="Jen D."/>
            <person name="Larson L."/>
            <person name="Mehta T."/>
            <person name="Neiman D."/>
            <person name="Pearson M."/>
            <person name="Roberts A."/>
            <person name="Saif S."/>
            <person name="Shea T."/>
            <person name="Shenoy N."/>
            <person name="Sisk P."/>
            <person name="Stolte C."/>
            <person name="Sykes S."/>
            <person name="Walk T."/>
            <person name="White J."/>
            <person name="Yandava C."/>
            <person name="Haas B."/>
            <person name="Nusbaum C."/>
            <person name="Birren B."/>
        </authorList>
    </citation>
    <scope>NUCLEOTIDE SEQUENCE</scope>
    <source>
        <strain evidence="3">ATCC 64411</strain>
    </source>
</reference>
<dbReference type="OrthoDB" id="5347061at2759"/>
<dbReference type="EnsemblFungi" id="MAPG_11538T0">
    <property type="protein sequence ID" value="MAPG_11538T0"/>
    <property type="gene ID" value="MAPG_11538"/>
</dbReference>
<name>A0A0C4EFI8_MAGP6</name>
<gene>
    <name evidence="3" type="ORF">MAPG_11538</name>
</gene>
<reference evidence="3" key="3">
    <citation type="submission" date="2011-03" db="EMBL/GenBank/DDBJ databases">
        <title>Annotation of Magnaporthe poae ATCC 64411.</title>
        <authorList>
            <person name="Ma L.-J."/>
            <person name="Dead R."/>
            <person name="Young S.K."/>
            <person name="Zeng Q."/>
            <person name="Gargeya S."/>
            <person name="Fitzgerald M."/>
            <person name="Haas B."/>
            <person name="Abouelleil A."/>
            <person name="Alvarado L."/>
            <person name="Arachchi H.M."/>
            <person name="Berlin A."/>
            <person name="Brown A."/>
            <person name="Chapman S.B."/>
            <person name="Chen Z."/>
            <person name="Dunbar C."/>
            <person name="Freedman E."/>
            <person name="Gearin G."/>
            <person name="Gellesch M."/>
            <person name="Goldberg J."/>
            <person name="Griggs A."/>
            <person name="Gujja S."/>
            <person name="Heiman D."/>
            <person name="Howarth C."/>
            <person name="Larson L."/>
            <person name="Lui A."/>
            <person name="MacDonald P.J.P."/>
            <person name="Mehta T."/>
            <person name="Montmayeur A."/>
            <person name="Murphy C."/>
            <person name="Neiman D."/>
            <person name="Pearson M."/>
            <person name="Priest M."/>
            <person name="Roberts A."/>
            <person name="Saif S."/>
            <person name="Shea T."/>
            <person name="Shenoy N."/>
            <person name="Sisk P."/>
            <person name="Stolte C."/>
            <person name="Sykes S."/>
            <person name="Yandava C."/>
            <person name="Wortman J."/>
            <person name="Nusbaum C."/>
            <person name="Birren B."/>
        </authorList>
    </citation>
    <scope>NUCLEOTIDE SEQUENCE</scope>
    <source>
        <strain evidence="3">ATCC 64411</strain>
    </source>
</reference>
<dbReference type="AlphaFoldDB" id="A0A0C4EFI8"/>
<dbReference type="STRING" id="644358.A0A0C4EFI8"/>
<feature type="domain" description="Heterokaryon incompatibility" evidence="2">
    <location>
        <begin position="220"/>
        <end position="364"/>
    </location>
</feature>
<dbReference type="PANTHER" id="PTHR33112">
    <property type="entry name" value="DOMAIN PROTEIN, PUTATIVE-RELATED"/>
    <property type="match status" value="1"/>
</dbReference>
<dbReference type="VEuPathDB" id="FungiDB:MAPG_11538"/>
<dbReference type="EMBL" id="GL876982">
    <property type="protein sequence ID" value="KLU92593.1"/>
    <property type="molecule type" value="Genomic_DNA"/>
</dbReference>
<proteinExistence type="predicted"/>
<dbReference type="OMA" id="HESAKMH"/>
<evidence type="ECO:0000259" key="2">
    <source>
        <dbReference type="Pfam" id="PF06985"/>
    </source>
</evidence>
<accession>A0A0C4EFI8</accession>
<dbReference type="Pfam" id="PF06985">
    <property type="entry name" value="HET"/>
    <property type="match status" value="1"/>
</dbReference>
<dbReference type="InterPro" id="IPR010730">
    <property type="entry name" value="HET"/>
</dbReference>
<sequence length="797" mass="89349">MPKRKRTQSSTAGEAAAPSPDESTPVQAVSFHRLCETCQQISRLVGQPKRTQVLEFHTRGRLNRSVAEKRCHLCCKLQGLVAQQEVIDGPKAASESLHVVIQHYNGSGTSIILVRGGASGQYLGSIDFRFKDASEIRAMKFFHSASTQSEESWAQIVNWVSCCANNHPSCRSARQQRSSNPPSISELPKRLLAVGGAGDSQIRVCETQDIVAGALPIPLYTTLSHRWGDIKPTRLLRQGYKSVCQGIRLDALPKTFRDAVLITRKLGIPYLWIDSLCIIQDSTSDWETESVKMLQVYKHSFLNICAAASLDATGGLFYPRDPLSVVPCVIQTGPGEDQCLASTYDSDIRSGELEILKRAWVFQELTLAPRVLFFAHDELYWQCYDLEGSETMPMGIIHSEPLHAVTPLHRRLTELHAENNSLCGDTWCQLVKEYSGRRLTRFSDKLVAVAGLAAEFGRVWNNTTYLAGLWNFRLRQGLLWTPEEHGLPQKSLSYTAPSWSWACVDTKCHLRPSDYYRYSEGLSEVIDASVQLSKASDPYGRVVSGTLRLEGPLVEALVSSLPGKETVLDGWVTRFDAKLDRRLEDDMGMLTEVPTRVWWDDKATSALIRAATVHLAPFELVLSWQGLSLEGLILTPTHSKPGEYRRLGRFRVADKWQDALDSEATAKVFCVTPEGDDDASQDEGDSIESRDYTTRGLVMAAIEAMERREQAATNDPRFEIMRRRMDKTGGSDRFRPGDPYHNGIINRSLVLRYRKELQVGDYPRINSFLCSTHFLTQISDEKQPGDCGEGYFRFEVV</sequence>
<reference evidence="4" key="4">
    <citation type="journal article" date="2015" name="G3 (Bethesda)">
        <title>Genome sequences of three phytopathogenic species of the Magnaporthaceae family of fungi.</title>
        <authorList>
            <person name="Okagaki L.H."/>
            <person name="Nunes C.C."/>
            <person name="Sailsbery J."/>
            <person name="Clay B."/>
            <person name="Brown D."/>
            <person name="John T."/>
            <person name="Oh Y."/>
            <person name="Young N."/>
            <person name="Fitzgerald M."/>
            <person name="Haas B.J."/>
            <person name="Zeng Q."/>
            <person name="Young S."/>
            <person name="Adiconis X."/>
            <person name="Fan L."/>
            <person name="Levin J.Z."/>
            <person name="Mitchell T.K."/>
            <person name="Okubara P.A."/>
            <person name="Farman M.L."/>
            <person name="Kohn L.M."/>
            <person name="Birren B."/>
            <person name="Ma L.-J."/>
            <person name="Dean R.A."/>
        </authorList>
    </citation>
    <scope>NUCLEOTIDE SEQUENCE</scope>
    <source>
        <strain evidence="4">ATCC 64411 / 73-15</strain>
    </source>
</reference>
<dbReference type="EMBL" id="ADBL01002843">
    <property type="status" value="NOT_ANNOTATED_CDS"/>
    <property type="molecule type" value="Genomic_DNA"/>
</dbReference>